<accession>A0A6V8SGR4</accession>
<gene>
    <name evidence="1" type="ORF">bsdtw1_02506</name>
</gene>
<comment type="caution">
    <text evidence="1">The sequence shown here is derived from an EMBL/GenBank/DDBJ whole genome shotgun (WGS) entry which is preliminary data.</text>
</comment>
<proteinExistence type="predicted"/>
<name>A0A6V8SGR4_9CLOT</name>
<sequence length="81" mass="9348">MKKDKIVISDEESLVYDKFTIALAIRNSTYEDEMSCSLLEEEVIKDCSGCSLNYICNKIDEVAEDYEEKTTKVINTFSFKE</sequence>
<dbReference type="Proteomes" id="UP000580568">
    <property type="component" value="Unassembled WGS sequence"/>
</dbReference>
<dbReference type="AlphaFoldDB" id="A0A6V8SGR4"/>
<organism evidence="1 2">
    <name type="scientific">Clostridium fungisolvens</name>
    <dbReference type="NCBI Taxonomy" id="1604897"/>
    <lineage>
        <taxon>Bacteria</taxon>
        <taxon>Bacillati</taxon>
        <taxon>Bacillota</taxon>
        <taxon>Clostridia</taxon>
        <taxon>Eubacteriales</taxon>
        <taxon>Clostridiaceae</taxon>
        <taxon>Clostridium</taxon>
    </lineage>
</organism>
<dbReference type="RefSeq" id="WP_183277832.1">
    <property type="nucleotide sequence ID" value="NZ_BLZR01000001.1"/>
</dbReference>
<dbReference type="EMBL" id="BLZR01000001">
    <property type="protein sequence ID" value="GFP76404.1"/>
    <property type="molecule type" value="Genomic_DNA"/>
</dbReference>
<evidence type="ECO:0000313" key="1">
    <source>
        <dbReference type="EMBL" id="GFP76404.1"/>
    </source>
</evidence>
<evidence type="ECO:0000313" key="2">
    <source>
        <dbReference type="Proteomes" id="UP000580568"/>
    </source>
</evidence>
<reference evidence="1 2" key="1">
    <citation type="submission" date="2020-07" db="EMBL/GenBank/DDBJ databases">
        <title>A new beta-1,3-glucan-decomposing anaerobic bacterium isolated from anoxic soil subjected to biological soil disinfestation.</title>
        <authorList>
            <person name="Ueki A."/>
            <person name="Tonouchi A."/>
        </authorList>
    </citation>
    <scope>NUCLEOTIDE SEQUENCE [LARGE SCALE GENOMIC DNA]</scope>
    <source>
        <strain evidence="1 2">TW1</strain>
    </source>
</reference>
<protein>
    <submittedName>
        <fullName evidence="1">Uncharacterized protein</fullName>
    </submittedName>
</protein>
<keyword evidence="2" id="KW-1185">Reference proteome</keyword>